<evidence type="ECO:0000256" key="2">
    <source>
        <dbReference type="SAM" id="Phobius"/>
    </source>
</evidence>
<name>A0A8S4H8J3_PLAVI</name>
<keyword evidence="2" id="KW-0812">Transmembrane</keyword>
<dbReference type="EMBL" id="CAJZCX010000006">
    <property type="protein sequence ID" value="CAG9476090.1"/>
    <property type="molecule type" value="Genomic_DNA"/>
</dbReference>
<keyword evidence="2" id="KW-0472">Membrane</keyword>
<evidence type="ECO:0000256" key="1">
    <source>
        <dbReference type="SAM" id="MobiDB-lite"/>
    </source>
</evidence>
<feature type="region of interest" description="Disordered" evidence="1">
    <location>
        <begin position="975"/>
        <end position="1009"/>
    </location>
</feature>
<protein>
    <submittedName>
        <fullName evidence="3">(malaria parasite P. vivax) hypothetical protein</fullName>
    </submittedName>
</protein>
<evidence type="ECO:0000313" key="4">
    <source>
        <dbReference type="Proteomes" id="UP000779233"/>
    </source>
</evidence>
<feature type="compositionally biased region" description="Basic and acidic residues" evidence="1">
    <location>
        <begin position="53"/>
        <end position="80"/>
    </location>
</feature>
<feature type="compositionally biased region" description="Basic and acidic residues" evidence="1">
    <location>
        <begin position="976"/>
        <end position="1006"/>
    </location>
</feature>
<feature type="compositionally biased region" description="Basic and acidic residues" evidence="1">
    <location>
        <begin position="94"/>
        <end position="103"/>
    </location>
</feature>
<feature type="transmembrane region" description="Helical" evidence="2">
    <location>
        <begin position="1060"/>
        <end position="1082"/>
    </location>
</feature>
<dbReference type="VEuPathDB" id="PlasmoDB:PVPAM_130048200"/>
<feature type="region of interest" description="Disordered" evidence="1">
    <location>
        <begin position="725"/>
        <end position="819"/>
    </location>
</feature>
<feature type="region of interest" description="Disordered" evidence="1">
    <location>
        <begin position="1"/>
        <end position="126"/>
    </location>
</feature>
<feature type="transmembrane region" description="Helical" evidence="2">
    <location>
        <begin position="1018"/>
        <end position="1048"/>
    </location>
</feature>
<feature type="compositionally biased region" description="Basic and acidic residues" evidence="1">
    <location>
        <begin position="760"/>
        <end position="769"/>
    </location>
</feature>
<feature type="region of interest" description="Disordered" evidence="1">
    <location>
        <begin position="534"/>
        <end position="600"/>
    </location>
</feature>
<dbReference type="Proteomes" id="UP000779233">
    <property type="component" value="Unassembled WGS sequence"/>
</dbReference>
<reference evidence="3" key="1">
    <citation type="submission" date="2021-09" db="EMBL/GenBank/DDBJ databases">
        <authorList>
            <consortium name="Pathogen Informatics"/>
        </authorList>
    </citation>
    <scope>NUCLEOTIDE SEQUENCE</scope>
    <source>
        <strain evidence="3">PvW1</strain>
    </source>
</reference>
<sequence>MTVPKLSEETEKKKKELRMGRSSTRSSSSRSSRGYPVEPGTAQKKYLQSTHPKHADEKLNEKLRTEGTFDEKHFVDEKKRVNNPRSNKMALRRGSRDGRKTESKQSLYFSKPTKESDDSSPKKKWSEKEIEELIFKYKKNDSYESARKKKHFDKRHTYQDTRTNYDSLSYRGNVLFRSENDPRGVYFDRGVSAATMAGTTAATTAATTAGDGGRVDDYAGLPLSSRRRHHLRDSPARGYHHRVSEHTDYYKRDSIISDLSCASGFLPSTCRGDYDREESATRGGRGTTWRDSHRCTSLNSDFHRGDPSVDYSKYSKCYKKRLSGNGIGDSHKKGINHMNESGKSSPLGNKNGEEIDLTGEYSDEESKEKKTCHNFSQDKKNLYETFFNLTNKYEKIKNKKGGSDQEGFKLDEADLRSRIKSCNGDQERQNRLIREDPLRSDNIFSSHFYKSRDSIFDKNGALFDKDRKKKNYADVADLENYVKAFDVKRSRFSRKDSNHRGGRLFKGVPYSDDILRHSSDDSCSYEVCSVRKGPKGGIQGSSSGEREGGKITRSLRGSPVKPFSSPHTLEEEPFRGSIPKRGKNSPANAHLGEKTNPFNADDTEVFSNHFKNAQLRESPLSHTSNDCSTLYDYVSYAKRRTKGYCESDAHLNSSPRGYHPSGVNDVCAKSRDRLSSLLSKIQTKKNYKNDDQNFSHFKSTTLRGSYLDGDDETFPLHSYATKNTHLEKSYKGGNLPSPRGRLPSRRSRRGEDDSPVSKLNIHDEVDVKNVSDSVGYSPVGSRGGHNGLISGDANDGSYGGKYHPGELPTDARKQSVRNSWREKKQIKNLLSYVSDEGGGERDEFLKSIGKKYLFTEGEELLNSILKLKKMKSSRQVGVDADEGGYDREDPKERYEKERTANHHSWKCNPAGRGSRANLGETASFKYLKNRSYTRPMHVGDFDVGGVPAADCADGVDGVDSGHCAGLYDHGYSGEYGEERSGERSAEHSRQHSRQHSGERADKEQRNPSRQGSPYYRDVLFLLFLYLLKIVCCLIRYLVQLALLLVVYAYHALRTKSLATIFISVVVAVPLFLLLLSVLILSYRSVNTEFFDRDI</sequence>
<keyword evidence="2" id="KW-1133">Transmembrane helix</keyword>
<feature type="compositionally biased region" description="Basic and acidic residues" evidence="1">
    <location>
        <begin position="112"/>
        <end position="126"/>
    </location>
</feature>
<feature type="compositionally biased region" description="Polar residues" evidence="1">
    <location>
        <begin position="338"/>
        <end position="348"/>
    </location>
</feature>
<feature type="region of interest" description="Disordered" evidence="1">
    <location>
        <begin position="272"/>
        <end position="291"/>
    </location>
</feature>
<evidence type="ECO:0000313" key="3">
    <source>
        <dbReference type="EMBL" id="CAG9476090.1"/>
    </source>
</evidence>
<proteinExistence type="predicted"/>
<feature type="compositionally biased region" description="Basic and acidic residues" evidence="1">
    <location>
        <begin position="1"/>
        <end position="19"/>
    </location>
</feature>
<accession>A0A8S4H8J3</accession>
<feature type="compositionally biased region" description="Basic and acidic residues" evidence="1">
    <location>
        <begin position="809"/>
        <end position="819"/>
    </location>
</feature>
<feature type="region of interest" description="Disordered" evidence="1">
    <location>
        <begin position="328"/>
        <end position="355"/>
    </location>
</feature>
<organism evidence="3 4">
    <name type="scientific">Plasmodium vivax</name>
    <name type="common">malaria parasite P. vivax</name>
    <dbReference type="NCBI Taxonomy" id="5855"/>
    <lineage>
        <taxon>Eukaryota</taxon>
        <taxon>Sar</taxon>
        <taxon>Alveolata</taxon>
        <taxon>Apicomplexa</taxon>
        <taxon>Aconoidasida</taxon>
        <taxon>Haemosporida</taxon>
        <taxon>Plasmodiidae</taxon>
        <taxon>Plasmodium</taxon>
        <taxon>Plasmodium (Plasmodium)</taxon>
    </lineage>
</organism>
<feature type="compositionally biased region" description="Low complexity" evidence="1">
    <location>
        <begin position="21"/>
        <end position="33"/>
    </location>
</feature>
<gene>
    <name evidence="3" type="ORF">PVW1_130039700</name>
</gene>
<comment type="caution">
    <text evidence="3">The sequence shown here is derived from an EMBL/GenBank/DDBJ whole genome shotgun (WGS) entry which is preliminary data.</text>
</comment>
<dbReference type="AlphaFoldDB" id="A0A8S4H8J3"/>